<evidence type="ECO:0000313" key="2">
    <source>
        <dbReference type="Proteomes" id="UP000219331"/>
    </source>
</evidence>
<accession>A0A285SLL6</accession>
<dbReference type="AlphaFoldDB" id="A0A285SLL6"/>
<protein>
    <submittedName>
        <fullName evidence="1">Crotonobetainyl-CoA:carnitine CoA-transferase CaiB</fullName>
    </submittedName>
</protein>
<gene>
    <name evidence="1" type="ORF">SAMN05421512_105247</name>
</gene>
<name>A0A285SLL6_9HYPH</name>
<dbReference type="InterPro" id="IPR003673">
    <property type="entry name" value="CoA-Trfase_fam_III"/>
</dbReference>
<dbReference type="InterPro" id="IPR050509">
    <property type="entry name" value="CoA-transferase_III"/>
</dbReference>
<dbReference type="Pfam" id="PF02515">
    <property type="entry name" value="CoA_transf_3"/>
    <property type="match status" value="1"/>
</dbReference>
<reference evidence="1 2" key="1">
    <citation type="submission" date="2017-08" db="EMBL/GenBank/DDBJ databases">
        <authorList>
            <person name="de Groot N.N."/>
        </authorList>
    </citation>
    <scope>NUCLEOTIDE SEQUENCE [LARGE SCALE GENOMIC DNA]</scope>
    <source>
        <strain evidence="1 2">USBA 352</strain>
    </source>
</reference>
<dbReference type="SUPFAM" id="SSF89796">
    <property type="entry name" value="CoA-transferase family III (CaiB/BaiF)"/>
    <property type="match status" value="1"/>
</dbReference>
<dbReference type="OrthoDB" id="7955822at2"/>
<dbReference type="Proteomes" id="UP000219331">
    <property type="component" value="Unassembled WGS sequence"/>
</dbReference>
<keyword evidence="2" id="KW-1185">Reference proteome</keyword>
<dbReference type="Gene3D" id="3.30.1540.10">
    <property type="entry name" value="formyl-coa transferase, domain 3"/>
    <property type="match status" value="1"/>
</dbReference>
<dbReference type="PANTHER" id="PTHR48228:SF2">
    <property type="entry name" value="E-CINNAMOYL-COA:R-PHENYLLACTATE COA TRANSFERASE LARGE SUBUNIT"/>
    <property type="match status" value="1"/>
</dbReference>
<proteinExistence type="predicted"/>
<dbReference type="PANTHER" id="PTHR48228">
    <property type="entry name" value="SUCCINYL-COA--D-CITRAMALATE COA-TRANSFERASE"/>
    <property type="match status" value="1"/>
</dbReference>
<keyword evidence="1" id="KW-0808">Transferase</keyword>
<dbReference type="EMBL" id="OBML01000005">
    <property type="protein sequence ID" value="SOC06888.1"/>
    <property type="molecule type" value="Genomic_DNA"/>
</dbReference>
<dbReference type="Gene3D" id="3.40.50.10540">
    <property type="entry name" value="Crotonobetainyl-coa:carnitine coa-transferase, domain 1"/>
    <property type="match status" value="2"/>
</dbReference>
<organism evidence="1 2">
    <name type="scientific">Stappia indica</name>
    <dbReference type="NCBI Taxonomy" id="538381"/>
    <lineage>
        <taxon>Bacteria</taxon>
        <taxon>Pseudomonadati</taxon>
        <taxon>Pseudomonadota</taxon>
        <taxon>Alphaproteobacteria</taxon>
        <taxon>Hyphomicrobiales</taxon>
        <taxon>Stappiaceae</taxon>
        <taxon>Stappia</taxon>
    </lineage>
</organism>
<dbReference type="InterPro" id="IPR023606">
    <property type="entry name" value="CoA-Trfase_III_dom_1_sf"/>
</dbReference>
<dbReference type="GO" id="GO:0016740">
    <property type="term" value="F:transferase activity"/>
    <property type="evidence" value="ECO:0007669"/>
    <property type="project" value="UniProtKB-KW"/>
</dbReference>
<dbReference type="RefSeq" id="WP_097174906.1">
    <property type="nucleotide sequence ID" value="NZ_JAJGNR010000004.1"/>
</dbReference>
<evidence type="ECO:0000313" key="1">
    <source>
        <dbReference type="EMBL" id="SOC06888.1"/>
    </source>
</evidence>
<sequence length="328" mass="34276">MVPAPKPLSGRTLVEVHGSGAGDVAELSIAFAGRIAADLGADVVCVGTDGADPLRDWGGVLPDGSRSVPRFLNHAKTVADTLPAGAADLVTCDPQLAASWDRGISVLVRAGAGSPSGASELTVLASSGLLDIMGEPGRPPLAMPGNQAAYSAGVAAFGALVSSVFAETFHGARPRSEVSVVDVAEWLNWKHFLAAYFGQLDAGIGRPEDWNAFACRDGYIAVVFQDKDVPTLARLVGNEALNDPRFATLKGRRENIAAFNAILADWARTCTRSDIVEAARAGKLPFGPVLKIADLIDDRQMLDRSFLDLDASSPTFGVARLPAMWAGA</sequence>
<dbReference type="InterPro" id="IPR044855">
    <property type="entry name" value="CoA-Trfase_III_dom3_sf"/>
</dbReference>